<dbReference type="RefSeq" id="WP_256603539.1">
    <property type="nucleotide sequence ID" value="NZ_JANIBJ010000031.1"/>
</dbReference>
<sequence length="116" mass="13085">MSSIKPIKKYPVPNVVYVDVDGTLLINNRVNHPLVAWVRDQHSEGKQIVVWSARGVGAAIMAVDVCGIRDIVSHTLSKPGYVVDDLGKRFTQYMEIIHVNEIDGRKNSIIHKRKIR</sequence>
<evidence type="ECO:0000313" key="2">
    <source>
        <dbReference type="Proteomes" id="UP001524499"/>
    </source>
</evidence>
<name>A0ABT1TJ95_9GAMM</name>
<dbReference type="EMBL" id="JANIBJ010000031">
    <property type="protein sequence ID" value="MCQ8105533.1"/>
    <property type="molecule type" value="Genomic_DNA"/>
</dbReference>
<keyword evidence="2" id="KW-1185">Reference proteome</keyword>
<dbReference type="InterPro" id="IPR036412">
    <property type="entry name" value="HAD-like_sf"/>
</dbReference>
<comment type="caution">
    <text evidence="1">The sequence shown here is derived from an EMBL/GenBank/DDBJ whole genome shotgun (WGS) entry which is preliminary data.</text>
</comment>
<dbReference type="SUPFAM" id="SSF56784">
    <property type="entry name" value="HAD-like"/>
    <property type="match status" value="1"/>
</dbReference>
<accession>A0ABT1TJ95</accession>
<gene>
    <name evidence="1" type="ORF">NP590_15585</name>
</gene>
<organism evidence="1 2">
    <name type="scientific">Methylomonas subterranea</name>
    <dbReference type="NCBI Taxonomy" id="2952225"/>
    <lineage>
        <taxon>Bacteria</taxon>
        <taxon>Pseudomonadati</taxon>
        <taxon>Pseudomonadota</taxon>
        <taxon>Gammaproteobacteria</taxon>
        <taxon>Methylococcales</taxon>
        <taxon>Methylococcaceae</taxon>
        <taxon>Methylomonas</taxon>
    </lineage>
</organism>
<proteinExistence type="predicted"/>
<evidence type="ECO:0000313" key="1">
    <source>
        <dbReference type="EMBL" id="MCQ8105533.1"/>
    </source>
</evidence>
<protein>
    <submittedName>
        <fullName evidence="1">Uncharacterized protein</fullName>
    </submittedName>
</protein>
<dbReference type="Proteomes" id="UP001524499">
    <property type="component" value="Unassembled WGS sequence"/>
</dbReference>
<reference evidence="1 2" key="1">
    <citation type="submission" date="2022-07" db="EMBL/GenBank/DDBJ databases">
        <title>Methylomonas rivi sp. nov., Methylomonas rosea sp. nov., Methylomonas aureus sp. nov. and Methylomonas subterranea sp. nov., four novel methanotrophs isolated from a freshwater creek and the deep terrestrial subsurface.</title>
        <authorList>
            <person name="Abin C."/>
            <person name="Sankaranarayanan K."/>
            <person name="Garner C."/>
            <person name="Sindelar R."/>
            <person name="Kotary K."/>
            <person name="Garner R."/>
            <person name="Barclay S."/>
            <person name="Lawson P."/>
            <person name="Krumholz L."/>
        </authorList>
    </citation>
    <scope>NUCLEOTIDE SEQUENCE [LARGE SCALE GENOMIC DNA]</scope>
    <source>
        <strain evidence="1 2">SURF-2</strain>
    </source>
</reference>